<dbReference type="RefSeq" id="WP_049724370.1">
    <property type="nucleotide sequence ID" value="NZ_CP012154.1"/>
</dbReference>
<name>A0A0K0XSR9_9GAMM</name>
<organism evidence="1 2">
    <name type="scientific">Wenzhouxiangella marina</name>
    <dbReference type="NCBI Taxonomy" id="1579979"/>
    <lineage>
        <taxon>Bacteria</taxon>
        <taxon>Pseudomonadati</taxon>
        <taxon>Pseudomonadota</taxon>
        <taxon>Gammaproteobacteria</taxon>
        <taxon>Chromatiales</taxon>
        <taxon>Wenzhouxiangellaceae</taxon>
        <taxon>Wenzhouxiangella</taxon>
    </lineage>
</organism>
<dbReference type="Proteomes" id="UP000066624">
    <property type="component" value="Chromosome"/>
</dbReference>
<dbReference type="PANTHER" id="PTHR48079:SF6">
    <property type="entry name" value="NAD(P)-BINDING DOMAIN-CONTAINING PROTEIN-RELATED"/>
    <property type="match status" value="1"/>
</dbReference>
<dbReference type="AlphaFoldDB" id="A0A0K0XSR9"/>
<reference evidence="2" key="1">
    <citation type="submission" date="2015-07" db="EMBL/GenBank/DDBJ databases">
        <authorList>
            <person name="Kim K.M."/>
        </authorList>
    </citation>
    <scope>NUCLEOTIDE SEQUENCE [LARGE SCALE GENOMIC DNA]</scope>
    <source>
        <strain evidence="2">KCTC 42284</strain>
    </source>
</reference>
<dbReference type="STRING" id="1579979.WM2015_295"/>
<dbReference type="GO" id="GO:0004029">
    <property type="term" value="F:aldehyde dehydrogenase (NAD+) activity"/>
    <property type="evidence" value="ECO:0007669"/>
    <property type="project" value="TreeGrafter"/>
</dbReference>
<dbReference type="InterPro" id="IPR036291">
    <property type="entry name" value="NAD(P)-bd_dom_sf"/>
</dbReference>
<evidence type="ECO:0000313" key="1">
    <source>
        <dbReference type="EMBL" id="AKS40681.1"/>
    </source>
</evidence>
<proteinExistence type="predicted"/>
<dbReference type="OrthoDB" id="9808276at2"/>
<dbReference type="SUPFAM" id="SSF51735">
    <property type="entry name" value="NAD(P)-binding Rossmann-fold domains"/>
    <property type="match status" value="1"/>
</dbReference>
<dbReference type="KEGG" id="wma:WM2015_295"/>
<protein>
    <submittedName>
        <fullName evidence="1">NAD-dependent epimerase/dehydratase</fullName>
    </submittedName>
</protein>
<dbReference type="InterPro" id="IPR051783">
    <property type="entry name" value="NAD(P)-dependent_oxidoreduct"/>
</dbReference>
<dbReference type="Gene3D" id="3.40.50.720">
    <property type="entry name" value="NAD(P)-binding Rossmann-like Domain"/>
    <property type="match status" value="1"/>
</dbReference>
<dbReference type="CDD" id="cd05266">
    <property type="entry name" value="SDR_a4"/>
    <property type="match status" value="1"/>
</dbReference>
<dbReference type="Pfam" id="PF01370">
    <property type="entry name" value="Epimerase"/>
    <property type="match status" value="1"/>
</dbReference>
<dbReference type="GO" id="GO:0005737">
    <property type="term" value="C:cytoplasm"/>
    <property type="evidence" value="ECO:0007669"/>
    <property type="project" value="TreeGrafter"/>
</dbReference>
<accession>A0A0K0XSR9</accession>
<sequence>MKRLLIAGCGDLGQRLADRLDPDLWEVTGLRRDPSRLPSRIRPLAADLTRPATLAGLASDYDAIVYQATPPERRPEAYRAIYVEGLRHLLAASRFRDLIMVSSTAVYGQDDGAWVDEESATEPAGFNGRILLEAEALAREAGGRVLRCSGIYGPGRTWLLRQLAGGQARCRERPPEWTNRIHADDVAGVLAHLLERPDLGPVLCASDDRPSPRCEVLDWLAAELGLAAPRRDPDGAGAAGKRIRNQRLRDSGYDFIHPDYRSGYRELIEEQS</sequence>
<dbReference type="InterPro" id="IPR001509">
    <property type="entry name" value="Epimerase_deHydtase"/>
</dbReference>
<keyword evidence="2" id="KW-1185">Reference proteome</keyword>
<dbReference type="PATRIC" id="fig|1579979.3.peg.299"/>
<evidence type="ECO:0000313" key="2">
    <source>
        <dbReference type="Proteomes" id="UP000066624"/>
    </source>
</evidence>
<gene>
    <name evidence="1" type="ORF">WM2015_295</name>
</gene>
<dbReference type="PANTHER" id="PTHR48079">
    <property type="entry name" value="PROTEIN YEEZ"/>
    <property type="match status" value="1"/>
</dbReference>
<dbReference type="EMBL" id="CP012154">
    <property type="protein sequence ID" value="AKS40681.1"/>
    <property type="molecule type" value="Genomic_DNA"/>
</dbReference>